<organism evidence="1 2">
    <name type="scientific">Gordonia phage GMA2</name>
    <dbReference type="NCBI Taxonomy" id="1647283"/>
    <lineage>
        <taxon>Viruses</taxon>
        <taxon>Duplodnaviria</taxon>
        <taxon>Heunggongvirae</taxon>
        <taxon>Uroviricota</taxon>
        <taxon>Caudoviricetes</taxon>
        <taxon>Gimaduovirus</taxon>
        <taxon>Gimaduovirus GMA2</taxon>
    </lineage>
</organism>
<name>A0A0K0N708_9CAUD</name>
<proteinExistence type="predicted"/>
<keyword evidence="2" id="KW-1185">Reference proteome</keyword>
<dbReference type="Proteomes" id="UP000221359">
    <property type="component" value="Segment"/>
</dbReference>
<gene>
    <name evidence="1" type="ORF">GMA2_82</name>
</gene>
<reference evidence="1 2" key="1">
    <citation type="journal article" date="2015" name="PLoS ONE">
        <title>Lysis to Kill: Evaluation of the Lytic Abilities, and Genomics of Nine Bacteriophages Infective for Gordonia spp. and Their Potential Use in Activated Sludge Foam Biocontrol.</title>
        <authorList>
            <person name="Dyson Z.A."/>
            <person name="Tucci J."/>
            <person name="Seviour R.J."/>
            <person name="Petrovski S."/>
        </authorList>
    </citation>
    <scope>NUCLEOTIDE SEQUENCE [LARGE SCALE GENOMIC DNA]</scope>
</reference>
<protein>
    <submittedName>
        <fullName evidence="1">Uncharacterized protein</fullName>
    </submittedName>
</protein>
<evidence type="ECO:0000313" key="2">
    <source>
        <dbReference type="Proteomes" id="UP000221359"/>
    </source>
</evidence>
<sequence length="101" mass="11016">MEKAVTELSSFPVDDATLMTVLHSLDGALNYDALGDCSLIGSDMSFPQLLEFLSGPSDHTEYETDAGTVEIREDPAYSSDDVIRALILEIFELRGVSDNLD</sequence>
<evidence type="ECO:0000313" key="1">
    <source>
        <dbReference type="EMBL" id="AKJ72620.1"/>
    </source>
</evidence>
<dbReference type="EMBL" id="KR063281">
    <property type="protein sequence ID" value="AKJ72620.1"/>
    <property type="molecule type" value="Genomic_DNA"/>
</dbReference>
<accession>A0A0K0N708</accession>